<dbReference type="EMBL" id="CADCTV010001120">
    <property type="protein sequence ID" value="CAA9380489.1"/>
    <property type="molecule type" value="Genomic_DNA"/>
</dbReference>
<evidence type="ECO:0000256" key="1">
    <source>
        <dbReference type="SAM" id="MobiDB-lite"/>
    </source>
</evidence>
<proteinExistence type="predicted"/>
<evidence type="ECO:0000313" key="2">
    <source>
        <dbReference type="EMBL" id="CAA9380489.1"/>
    </source>
</evidence>
<sequence length="27" mass="3166">WRGRRRRGCSPSTPTSRPYSRPTPPRP</sequence>
<feature type="non-terminal residue" evidence="2">
    <location>
        <position position="27"/>
    </location>
</feature>
<dbReference type="AlphaFoldDB" id="A0A6J4NAL4"/>
<gene>
    <name evidence="2" type="ORF">AVDCRST_MAG89-5346</name>
</gene>
<feature type="compositionally biased region" description="Low complexity" evidence="1">
    <location>
        <begin position="10"/>
        <end position="20"/>
    </location>
</feature>
<organism evidence="2">
    <name type="scientific">uncultured Gemmatimonadota bacterium</name>
    <dbReference type="NCBI Taxonomy" id="203437"/>
    <lineage>
        <taxon>Bacteria</taxon>
        <taxon>Pseudomonadati</taxon>
        <taxon>Gemmatimonadota</taxon>
        <taxon>environmental samples</taxon>
    </lineage>
</organism>
<name>A0A6J4NAL4_9BACT</name>
<feature type="non-terminal residue" evidence="2">
    <location>
        <position position="1"/>
    </location>
</feature>
<protein>
    <submittedName>
        <fullName evidence="2">Uncharacterized protein</fullName>
    </submittedName>
</protein>
<feature type="region of interest" description="Disordered" evidence="1">
    <location>
        <begin position="1"/>
        <end position="27"/>
    </location>
</feature>
<reference evidence="2" key="1">
    <citation type="submission" date="2020-02" db="EMBL/GenBank/DDBJ databases">
        <authorList>
            <person name="Meier V. D."/>
        </authorList>
    </citation>
    <scope>NUCLEOTIDE SEQUENCE</scope>
    <source>
        <strain evidence="2">AVDCRST_MAG89</strain>
    </source>
</reference>
<accession>A0A6J4NAL4</accession>